<dbReference type="Proteomes" id="UP001168990">
    <property type="component" value="Unassembled WGS sequence"/>
</dbReference>
<sequence>MNDSFLEDLELVPVEQKTGNAVNQAEKYITTRRHPQSIASGLCPDRNELESFIREQQKQHKSATVLLKTSSGKKSSDDYSPSKDMYSKRKPVDPKDKIQLDIKKVNREHKTPIKLRVNEKKLKATVDKLKSLENVERPENLKSSLSSNEEKKRPTSRESSRLSDGSSKENSRPSESSIEAVTNTEATKEWRKISGDNIIKKKGDVSEDHSESVHMLNAIKEIVSSYTKMESNKIMKMMQDHYINSQANFMKQLLILSDDLHQSYPDKESSRIQTLIQENTRLMENVSFLKNRIDELQKICDATEKIRQENMALKLKIHELEK</sequence>
<reference evidence="3" key="2">
    <citation type="submission" date="2023-03" db="EMBL/GenBank/DDBJ databases">
        <authorList>
            <person name="Inwood S.N."/>
            <person name="Skelly J.G."/>
            <person name="Guhlin J."/>
            <person name="Harrop T.W.R."/>
            <person name="Goldson S.G."/>
            <person name="Dearden P.K."/>
        </authorList>
    </citation>
    <scope>NUCLEOTIDE SEQUENCE</scope>
    <source>
        <strain evidence="3">Irish</strain>
        <tissue evidence="3">Whole body</tissue>
    </source>
</reference>
<feature type="coiled-coil region" evidence="1">
    <location>
        <begin position="272"/>
        <end position="306"/>
    </location>
</feature>
<organism evidence="3 4">
    <name type="scientific">Microctonus aethiopoides</name>
    <dbReference type="NCBI Taxonomy" id="144406"/>
    <lineage>
        <taxon>Eukaryota</taxon>
        <taxon>Metazoa</taxon>
        <taxon>Ecdysozoa</taxon>
        <taxon>Arthropoda</taxon>
        <taxon>Hexapoda</taxon>
        <taxon>Insecta</taxon>
        <taxon>Pterygota</taxon>
        <taxon>Neoptera</taxon>
        <taxon>Endopterygota</taxon>
        <taxon>Hymenoptera</taxon>
        <taxon>Apocrita</taxon>
        <taxon>Ichneumonoidea</taxon>
        <taxon>Braconidae</taxon>
        <taxon>Euphorinae</taxon>
        <taxon>Microctonus</taxon>
    </lineage>
</organism>
<comment type="caution">
    <text evidence="3">The sequence shown here is derived from an EMBL/GenBank/DDBJ whole genome shotgun (WGS) entry which is preliminary data.</text>
</comment>
<accession>A0AA39C7U6</accession>
<feature type="region of interest" description="Disordered" evidence="2">
    <location>
        <begin position="135"/>
        <end position="186"/>
    </location>
</feature>
<proteinExistence type="predicted"/>
<evidence type="ECO:0000256" key="2">
    <source>
        <dbReference type="SAM" id="MobiDB-lite"/>
    </source>
</evidence>
<evidence type="ECO:0000313" key="4">
    <source>
        <dbReference type="Proteomes" id="UP001168990"/>
    </source>
</evidence>
<feature type="compositionally biased region" description="Basic and acidic residues" evidence="2">
    <location>
        <begin position="74"/>
        <end position="105"/>
    </location>
</feature>
<reference evidence="3" key="1">
    <citation type="journal article" date="2023" name="bioRxiv">
        <title>Scaffold-level genome assemblies of two parasitoid biocontrol wasps reveal the parthenogenesis mechanism and an associated novel virus.</title>
        <authorList>
            <person name="Inwood S."/>
            <person name="Skelly J."/>
            <person name="Guhlin J."/>
            <person name="Harrop T."/>
            <person name="Goldson S."/>
            <person name="Dearden P."/>
        </authorList>
    </citation>
    <scope>NUCLEOTIDE SEQUENCE</scope>
    <source>
        <strain evidence="3">Irish</strain>
        <tissue evidence="3">Whole body</tissue>
    </source>
</reference>
<dbReference type="EMBL" id="JAQQBS010001424">
    <property type="protein sequence ID" value="KAK0159423.1"/>
    <property type="molecule type" value="Genomic_DNA"/>
</dbReference>
<evidence type="ECO:0000256" key="1">
    <source>
        <dbReference type="SAM" id="Coils"/>
    </source>
</evidence>
<feature type="compositionally biased region" description="Basic and acidic residues" evidence="2">
    <location>
        <begin position="148"/>
        <end position="172"/>
    </location>
</feature>
<keyword evidence="1" id="KW-0175">Coiled coil</keyword>
<keyword evidence="4" id="KW-1185">Reference proteome</keyword>
<evidence type="ECO:0000313" key="3">
    <source>
        <dbReference type="EMBL" id="KAK0159423.1"/>
    </source>
</evidence>
<feature type="region of interest" description="Disordered" evidence="2">
    <location>
        <begin position="56"/>
        <end position="105"/>
    </location>
</feature>
<gene>
    <name evidence="3" type="ORF">PV328_010301</name>
</gene>
<protein>
    <submittedName>
        <fullName evidence="3">Uncharacterized protein</fullName>
    </submittedName>
</protein>
<dbReference type="AlphaFoldDB" id="A0AA39C7U6"/>
<name>A0AA39C7U6_9HYME</name>